<protein>
    <submittedName>
        <fullName evidence="1">Uncharacterized protein</fullName>
    </submittedName>
</protein>
<accession>A0A0B6EML9</accession>
<dbReference type="EMBL" id="CP010827">
    <property type="protein sequence ID" value="AJI77772.1"/>
    <property type="molecule type" value="Genomic_DNA"/>
</dbReference>
<proteinExistence type="predicted"/>
<dbReference type="HOGENOM" id="CLU_2205663_0_0_11"/>
<dbReference type="Proteomes" id="UP000031890">
    <property type="component" value="Chromosome"/>
</dbReference>
<organism evidence="1 2">
    <name type="scientific">Corynebacterium singulare</name>
    <dbReference type="NCBI Taxonomy" id="161899"/>
    <lineage>
        <taxon>Bacteria</taxon>
        <taxon>Bacillati</taxon>
        <taxon>Actinomycetota</taxon>
        <taxon>Actinomycetes</taxon>
        <taxon>Mycobacteriales</taxon>
        <taxon>Corynebacteriaceae</taxon>
        <taxon>Corynebacterium</taxon>
    </lineage>
</organism>
<sequence length="107" mass="11554">MCMHTGGLLRIFVKRSRLAGGEQCVALCALFDAAKDRLSSVLLELAGALELVAAVLFAETHRLREGSQRAPSSDNHVRGFIAVGVNARHGEDVVDLFNGFEECGAQW</sequence>
<dbReference type="KEGG" id="csx:CSING_01045"/>
<reference evidence="1 2" key="1">
    <citation type="journal article" date="2015" name="Genome Announc.">
        <title>Complete Genome Sequence and Annotation of Corynebacterium singulare DSM 44357, Isolated from a Human Semen Specimen.</title>
        <authorList>
            <person name="Merten M."/>
            <person name="Brinkrolf K."/>
            <person name="Albersmeier A."/>
            <person name="Kutter Y."/>
            <person name="Ruckert C."/>
            <person name="Tauch A."/>
        </authorList>
    </citation>
    <scope>NUCLEOTIDE SEQUENCE [LARGE SCALE GENOMIC DNA]</scope>
    <source>
        <strain evidence="1">IBS B52218</strain>
    </source>
</reference>
<evidence type="ECO:0000313" key="1">
    <source>
        <dbReference type="EMBL" id="AJI77772.1"/>
    </source>
</evidence>
<name>A0A0B6EML9_9CORY</name>
<gene>
    <name evidence="1" type="ORF">CSING_01045</name>
</gene>
<dbReference type="AlphaFoldDB" id="A0A0B6EML9"/>
<evidence type="ECO:0000313" key="2">
    <source>
        <dbReference type="Proteomes" id="UP000031890"/>
    </source>
</evidence>